<organism evidence="1 2">
    <name type="scientific">Smallanthus sonchifolius</name>
    <dbReference type="NCBI Taxonomy" id="185202"/>
    <lineage>
        <taxon>Eukaryota</taxon>
        <taxon>Viridiplantae</taxon>
        <taxon>Streptophyta</taxon>
        <taxon>Embryophyta</taxon>
        <taxon>Tracheophyta</taxon>
        <taxon>Spermatophyta</taxon>
        <taxon>Magnoliopsida</taxon>
        <taxon>eudicotyledons</taxon>
        <taxon>Gunneridae</taxon>
        <taxon>Pentapetalae</taxon>
        <taxon>asterids</taxon>
        <taxon>campanulids</taxon>
        <taxon>Asterales</taxon>
        <taxon>Asteraceae</taxon>
        <taxon>Asteroideae</taxon>
        <taxon>Heliantheae alliance</taxon>
        <taxon>Millerieae</taxon>
        <taxon>Smallanthus</taxon>
    </lineage>
</organism>
<reference evidence="1 2" key="2">
    <citation type="journal article" date="2022" name="Mol. Ecol. Resour.">
        <title>The genomes of chicory, endive, great burdock and yacon provide insights into Asteraceae paleo-polyploidization history and plant inulin production.</title>
        <authorList>
            <person name="Fan W."/>
            <person name="Wang S."/>
            <person name="Wang H."/>
            <person name="Wang A."/>
            <person name="Jiang F."/>
            <person name="Liu H."/>
            <person name="Zhao H."/>
            <person name="Xu D."/>
            <person name="Zhang Y."/>
        </authorList>
    </citation>
    <scope>NUCLEOTIDE SEQUENCE [LARGE SCALE GENOMIC DNA]</scope>
    <source>
        <strain evidence="2">cv. Yunnan</strain>
        <tissue evidence="1">Leaves</tissue>
    </source>
</reference>
<proteinExistence type="predicted"/>
<dbReference type="Proteomes" id="UP001056120">
    <property type="component" value="Linkage Group LG16"/>
</dbReference>
<gene>
    <name evidence="1" type="ORF">L1987_48759</name>
</gene>
<protein>
    <submittedName>
        <fullName evidence="1">Uncharacterized protein</fullName>
    </submittedName>
</protein>
<sequence>MSPSYRIVFHVQIHAMHGKNPNHVTRRQMRRVPMYARHATTLAEHAIVNAHVHLVLYRLRRLCFPCRQNPRRLSPLTATIVHHRAPLPSSHATAVSPWLPPWFLTQPLTTVVSIENTPTTLTVLLFPFHEDAALHCRLHLHFTDVVVSCHP</sequence>
<accession>A0ACB9FSU5</accession>
<keyword evidence="2" id="KW-1185">Reference proteome</keyword>
<dbReference type="EMBL" id="CM042033">
    <property type="protein sequence ID" value="KAI3774214.1"/>
    <property type="molecule type" value="Genomic_DNA"/>
</dbReference>
<name>A0ACB9FSU5_9ASTR</name>
<comment type="caution">
    <text evidence="1">The sequence shown here is derived from an EMBL/GenBank/DDBJ whole genome shotgun (WGS) entry which is preliminary data.</text>
</comment>
<reference evidence="2" key="1">
    <citation type="journal article" date="2022" name="Mol. Ecol. Resour.">
        <title>The genomes of chicory, endive, great burdock and yacon provide insights into Asteraceae palaeo-polyploidization history and plant inulin production.</title>
        <authorList>
            <person name="Fan W."/>
            <person name="Wang S."/>
            <person name="Wang H."/>
            <person name="Wang A."/>
            <person name="Jiang F."/>
            <person name="Liu H."/>
            <person name="Zhao H."/>
            <person name="Xu D."/>
            <person name="Zhang Y."/>
        </authorList>
    </citation>
    <scope>NUCLEOTIDE SEQUENCE [LARGE SCALE GENOMIC DNA]</scope>
    <source>
        <strain evidence="2">cv. Yunnan</strain>
    </source>
</reference>
<evidence type="ECO:0000313" key="1">
    <source>
        <dbReference type="EMBL" id="KAI3774214.1"/>
    </source>
</evidence>
<evidence type="ECO:0000313" key="2">
    <source>
        <dbReference type="Proteomes" id="UP001056120"/>
    </source>
</evidence>